<dbReference type="EMBL" id="SHOA02000003">
    <property type="protein sequence ID" value="TDH67804.1"/>
    <property type="molecule type" value="Genomic_DNA"/>
</dbReference>
<protein>
    <submittedName>
        <fullName evidence="1">Uncharacterized protein</fullName>
    </submittedName>
</protein>
<sequence length="100" mass="11350">MFTPSIVDDMESMRHQSKPINLKLANLLSSLQARLAREWRLEQLGQSGHVSDITKRDCCGQKLSNYGNKIWSKRSLPLTNTEKFAFSVRESPVDISQLTA</sequence>
<accession>A0A976FJS4</accession>
<dbReference type="RefSeq" id="XP_067817303.1">
    <property type="nucleotide sequence ID" value="XM_067962886.1"/>
</dbReference>
<name>A0A976FJS4_BRELC</name>
<dbReference type="AlphaFoldDB" id="A0A976FJS4"/>
<gene>
    <name evidence="1" type="ORF">CCR75_004800</name>
</gene>
<dbReference type="KEGG" id="blac:94348557"/>
<organism evidence="1 2">
    <name type="scientific">Bremia lactucae</name>
    <name type="common">Lettuce downy mildew</name>
    <dbReference type="NCBI Taxonomy" id="4779"/>
    <lineage>
        <taxon>Eukaryota</taxon>
        <taxon>Sar</taxon>
        <taxon>Stramenopiles</taxon>
        <taxon>Oomycota</taxon>
        <taxon>Peronosporomycetes</taxon>
        <taxon>Peronosporales</taxon>
        <taxon>Peronosporaceae</taxon>
        <taxon>Bremia</taxon>
    </lineage>
</organism>
<keyword evidence="2" id="KW-1185">Reference proteome</keyword>
<dbReference type="GeneID" id="94348557"/>
<evidence type="ECO:0000313" key="2">
    <source>
        <dbReference type="Proteomes" id="UP000294530"/>
    </source>
</evidence>
<reference evidence="1 2" key="1">
    <citation type="journal article" date="2021" name="Genome Biol.">
        <title>AFLAP: assembly-free linkage analysis pipeline using k-mers from genome sequencing data.</title>
        <authorList>
            <person name="Fletcher K."/>
            <person name="Zhang L."/>
            <person name="Gil J."/>
            <person name="Han R."/>
            <person name="Cavanaugh K."/>
            <person name="Michelmore R."/>
        </authorList>
    </citation>
    <scope>NUCLEOTIDE SEQUENCE [LARGE SCALE GENOMIC DNA]</scope>
    <source>
        <strain evidence="1 2">SF5</strain>
    </source>
</reference>
<proteinExistence type="predicted"/>
<comment type="caution">
    <text evidence="1">The sequence shown here is derived from an EMBL/GenBank/DDBJ whole genome shotgun (WGS) entry which is preliminary data.</text>
</comment>
<dbReference type="Proteomes" id="UP000294530">
    <property type="component" value="Unassembled WGS sequence"/>
</dbReference>
<evidence type="ECO:0000313" key="1">
    <source>
        <dbReference type="EMBL" id="TDH67804.1"/>
    </source>
</evidence>